<dbReference type="CDD" id="cd00093">
    <property type="entry name" value="HTH_XRE"/>
    <property type="match status" value="1"/>
</dbReference>
<proteinExistence type="predicted"/>
<keyword evidence="5" id="KW-1185">Reference proteome</keyword>
<protein>
    <recommendedName>
        <fullName evidence="3">HTH cro/C1-type domain-containing protein</fullName>
    </recommendedName>
</protein>
<dbReference type="InterPro" id="IPR001387">
    <property type="entry name" value="Cro/C1-type_HTH"/>
</dbReference>
<dbReference type="Gene3D" id="1.10.260.40">
    <property type="entry name" value="lambda repressor-like DNA-binding domains"/>
    <property type="match status" value="1"/>
</dbReference>
<accession>A0ABN6YY86</accession>
<evidence type="ECO:0000313" key="5">
    <source>
        <dbReference type="Proteomes" id="UP001305815"/>
    </source>
</evidence>
<dbReference type="SUPFAM" id="SSF47413">
    <property type="entry name" value="lambda repressor-like DNA-binding domains"/>
    <property type="match status" value="1"/>
</dbReference>
<evidence type="ECO:0000256" key="2">
    <source>
        <dbReference type="SAM" id="Phobius"/>
    </source>
</evidence>
<dbReference type="PANTHER" id="PTHR46558">
    <property type="entry name" value="TRACRIPTIONAL REGULATORY PROTEIN-RELATED-RELATED"/>
    <property type="match status" value="1"/>
</dbReference>
<feature type="transmembrane region" description="Helical" evidence="2">
    <location>
        <begin position="106"/>
        <end position="122"/>
    </location>
</feature>
<evidence type="ECO:0000259" key="3">
    <source>
        <dbReference type="PROSITE" id="PS50943"/>
    </source>
</evidence>
<organism evidence="4 5">
    <name type="scientific">Claveliimonas bilis</name>
    <dbReference type="NCBI Taxonomy" id="3028070"/>
    <lineage>
        <taxon>Bacteria</taxon>
        <taxon>Bacillati</taxon>
        <taxon>Bacillota</taxon>
        <taxon>Clostridia</taxon>
        <taxon>Lachnospirales</taxon>
        <taxon>Lachnospiraceae</taxon>
        <taxon>Claveliimonas</taxon>
    </lineage>
</organism>
<name>A0ABN6YY86_9FIRM</name>
<feature type="domain" description="HTH cro/C1-type" evidence="3">
    <location>
        <begin position="23"/>
        <end position="75"/>
    </location>
</feature>
<evidence type="ECO:0000313" key="4">
    <source>
        <dbReference type="EMBL" id="BDZ76094.1"/>
    </source>
</evidence>
<dbReference type="PROSITE" id="PS50943">
    <property type="entry name" value="HTH_CROC1"/>
    <property type="match status" value="1"/>
</dbReference>
<evidence type="ECO:0000256" key="1">
    <source>
        <dbReference type="ARBA" id="ARBA00023125"/>
    </source>
</evidence>
<keyword evidence="1" id="KW-0238">DNA-binding</keyword>
<gene>
    <name evidence="4" type="ORF">Lac1_02770</name>
</gene>
<keyword evidence="2" id="KW-0472">Membrane</keyword>
<dbReference type="SMART" id="SM00530">
    <property type="entry name" value="HTH_XRE"/>
    <property type="match status" value="1"/>
</dbReference>
<dbReference type="Pfam" id="PF01381">
    <property type="entry name" value="HTH_3"/>
    <property type="match status" value="1"/>
</dbReference>
<reference evidence="5" key="1">
    <citation type="journal article" date="2023" name="Int. J. Syst. Evol. Microbiol.">
        <title>Claveliimonas bilis gen. nov., sp. nov., deoxycholic acid-producing bacteria isolated from human faeces, and reclassification of Sellimonas monacensis Zenner et al. 2021 as Claveliimonas monacensis comb. nov.</title>
        <authorList>
            <person name="Hisatomi A."/>
            <person name="Kastawa N.W.E.P.G."/>
            <person name="Song I."/>
            <person name="Ohkuma M."/>
            <person name="Fukiya S."/>
            <person name="Sakamoto M."/>
        </authorList>
    </citation>
    <scope>NUCLEOTIDE SEQUENCE [LARGE SCALE GENOMIC DNA]</scope>
    <source>
        <strain evidence="5">12BBH14</strain>
    </source>
</reference>
<keyword evidence="2" id="KW-0812">Transmembrane</keyword>
<dbReference type="PANTHER" id="PTHR46558:SF13">
    <property type="entry name" value="HTH-TYPE TRANSCRIPTIONAL REGULATOR IMMR"/>
    <property type="match status" value="1"/>
</dbReference>
<dbReference type="InterPro" id="IPR010982">
    <property type="entry name" value="Lambda_DNA-bd_dom_sf"/>
</dbReference>
<dbReference type="EMBL" id="AP027742">
    <property type="protein sequence ID" value="BDZ76094.1"/>
    <property type="molecule type" value="Genomic_DNA"/>
</dbReference>
<dbReference type="Proteomes" id="UP001305815">
    <property type="component" value="Chromosome"/>
</dbReference>
<sequence>MMKTTKKQKVEVTRKIVGERLGKLRCVNNLTQERLAEIMDVSRLTIYKWESGKNWPTPPHFAKLAELYECSMDYLVLGIEDRGRDNEEDQIGLSLLNRISNIIKGYVLYAHTLFVYSWLMSIL</sequence>
<dbReference type="RefSeq" id="WP_316266047.1">
    <property type="nucleotide sequence ID" value="NZ_AP027742.1"/>
</dbReference>
<keyword evidence="2" id="KW-1133">Transmembrane helix</keyword>